<dbReference type="PANTHER" id="PTHR23419:SF8">
    <property type="entry name" value="FI09726P"/>
    <property type="match status" value="1"/>
</dbReference>
<dbReference type="KEGG" id="mjh:JH146_0863"/>
<dbReference type="PANTHER" id="PTHR23419">
    <property type="entry name" value="DIVALENT CATION TOLERANCE CUTA-RELATED"/>
    <property type="match status" value="1"/>
</dbReference>
<dbReference type="InterPro" id="IPR053426">
    <property type="entry name" value="CutA_tolerance"/>
</dbReference>
<comment type="similarity">
    <text evidence="1">Belongs to the CutA family.</text>
</comment>
<dbReference type="SUPFAM" id="SSF54913">
    <property type="entry name" value="GlnB-like"/>
    <property type="match status" value="1"/>
</dbReference>
<dbReference type="Gene3D" id="3.30.70.120">
    <property type="match status" value="1"/>
</dbReference>
<name>A0A076LGX7_9EURY</name>
<keyword evidence="3" id="KW-1185">Reference proteome</keyword>
<dbReference type="EMBL" id="CP009149">
    <property type="protein sequence ID" value="AIJ05708.1"/>
    <property type="molecule type" value="Genomic_DNA"/>
</dbReference>
<evidence type="ECO:0000313" key="3">
    <source>
        <dbReference type="Proteomes" id="UP000028781"/>
    </source>
</evidence>
<dbReference type="Proteomes" id="UP000028781">
    <property type="component" value="Chromosome"/>
</dbReference>
<dbReference type="Pfam" id="PF03091">
    <property type="entry name" value="CutA1"/>
    <property type="match status" value="1"/>
</dbReference>
<dbReference type="InterPro" id="IPR015867">
    <property type="entry name" value="N-reg_PII/ATP_PRibTrfase_C"/>
</dbReference>
<dbReference type="NCBIfam" id="NF041095">
    <property type="entry name" value="dival_cat_tol_CutA"/>
    <property type="match status" value="1"/>
</dbReference>
<dbReference type="GeneID" id="24891470"/>
<dbReference type="STRING" id="1301915.JH146_0863"/>
<organism evidence="2 3">
    <name type="scientific">Methanocaldococcus bathoardescens</name>
    <dbReference type="NCBI Taxonomy" id="1301915"/>
    <lineage>
        <taxon>Archaea</taxon>
        <taxon>Methanobacteriati</taxon>
        <taxon>Methanobacteriota</taxon>
        <taxon>Methanomada group</taxon>
        <taxon>Methanococci</taxon>
        <taxon>Methanococcales</taxon>
        <taxon>Methanocaldococcaceae</taxon>
        <taxon>Methanocaldococcus</taxon>
    </lineage>
</organism>
<dbReference type="InterPro" id="IPR004323">
    <property type="entry name" value="Ion_tolerance_CutA"/>
</dbReference>
<evidence type="ECO:0000256" key="1">
    <source>
        <dbReference type="ARBA" id="ARBA00010169"/>
    </source>
</evidence>
<dbReference type="HOGENOM" id="CLU_098807_3_1_2"/>
<dbReference type="OrthoDB" id="8015at2157"/>
<protein>
    <submittedName>
        <fullName evidence="2">CutA1 divalent ion tolerance protein</fullName>
    </submittedName>
</protein>
<dbReference type="GO" id="GO:0005507">
    <property type="term" value="F:copper ion binding"/>
    <property type="evidence" value="ECO:0007669"/>
    <property type="project" value="TreeGrafter"/>
</dbReference>
<dbReference type="RefSeq" id="WP_048201860.1">
    <property type="nucleotide sequence ID" value="NZ_CP009149.1"/>
</dbReference>
<dbReference type="InterPro" id="IPR011322">
    <property type="entry name" value="N-reg_PII-like_a/b"/>
</dbReference>
<dbReference type="GO" id="GO:0010038">
    <property type="term" value="P:response to metal ion"/>
    <property type="evidence" value="ECO:0007669"/>
    <property type="project" value="InterPro"/>
</dbReference>
<evidence type="ECO:0000313" key="2">
    <source>
        <dbReference type="EMBL" id="AIJ05708.1"/>
    </source>
</evidence>
<proteinExistence type="inferred from homology"/>
<accession>A0A076LGX7</accession>
<reference evidence="2 3" key="1">
    <citation type="journal article" date="2015" name="Int. J. Syst. Evol. Microbiol.">
        <title>M ethanocaldococcus bathoardescens sp. nov., a hyperthermophilic methanogen isolated from a volcanically active deep-sea hydrothermal vent.</title>
        <authorList>
            <person name="Stewart L.C."/>
            <person name="Jung J.H."/>
            <person name="Kim Y.T."/>
            <person name="Kwon S.W."/>
            <person name="Park C.S."/>
            <person name="Holden J.F."/>
        </authorList>
    </citation>
    <scope>NUCLEOTIDE SEQUENCE [LARGE SCALE GENOMIC DNA]</scope>
    <source>
        <strain evidence="2 3">JH146</strain>
    </source>
</reference>
<dbReference type="AlphaFoldDB" id="A0A076LGX7"/>
<sequence length="101" mass="11980">MIVVYTTFPDWESAEKVVRALLERKLIACANLREHKALYWWEGKIEEDNEIGAILKTDDDKWEEVKKVIKELHPYTTPLIMKMDVEDVNDEYIKWLKDVVG</sequence>
<gene>
    <name evidence="2" type="ORF">JH146_0863</name>
</gene>